<keyword evidence="1" id="KW-0812">Transmembrane</keyword>
<dbReference type="Pfam" id="PF16344">
    <property type="entry name" value="FecR_C"/>
    <property type="match status" value="1"/>
</dbReference>
<organism evidence="4 5">
    <name type="scientific">Niastella vici</name>
    <dbReference type="NCBI Taxonomy" id="1703345"/>
    <lineage>
        <taxon>Bacteria</taxon>
        <taxon>Pseudomonadati</taxon>
        <taxon>Bacteroidota</taxon>
        <taxon>Chitinophagia</taxon>
        <taxon>Chitinophagales</taxon>
        <taxon>Chitinophagaceae</taxon>
        <taxon>Niastella</taxon>
    </lineage>
</organism>
<dbReference type="FunFam" id="2.60.120.1440:FF:000001">
    <property type="entry name" value="Putative anti-sigma factor"/>
    <property type="match status" value="1"/>
</dbReference>
<dbReference type="GO" id="GO:0016989">
    <property type="term" value="F:sigma factor antagonist activity"/>
    <property type="evidence" value="ECO:0007669"/>
    <property type="project" value="TreeGrafter"/>
</dbReference>
<dbReference type="Proteomes" id="UP000192796">
    <property type="component" value="Unassembled WGS sequence"/>
</dbReference>
<evidence type="ECO:0000259" key="3">
    <source>
        <dbReference type="Pfam" id="PF16344"/>
    </source>
</evidence>
<sequence>MNIPQLQEILRRFGAGECTPAEQELVDKWYSELVNTGEVPWNVEQKNRLQATFENRLLQSITNEPQAAPSTGRVRFIQRKMWWAAAAIFVLLAGGAYFFLNKPKKEIEVVKTTTKPQNDVAPGGNKAVLTLANGTTINLDDASNGMIAQQGNAKVVKLDDGQLVYDAKALTIDHSPLTYNTLATPKGGQYQLVLPDGSKVWLNAASSITYPTAFTGNQRKVQITGEAYFEVVHNSKMPFVVEKGSMAVEVLGTHFNINAYDDEAEMKTTLLEGKVKVSTAVGNGSAILKPGEQVSLSHSSHLSQPIPVQTEEVMAWKNGQFHFEHADLKTVMRQLARWYDVDIVYKNPTQKNDPLFIDMSRNANLSDVLKALEVSGSARFSIEGKKIIVL</sequence>
<dbReference type="InterPro" id="IPR006860">
    <property type="entry name" value="FecR"/>
</dbReference>
<feature type="domain" description="Protein FecR C-terminal" evidence="3">
    <location>
        <begin position="321"/>
        <end position="389"/>
    </location>
</feature>
<dbReference type="Gene3D" id="3.55.50.30">
    <property type="match status" value="1"/>
</dbReference>
<dbReference type="AlphaFoldDB" id="A0A1V9FS87"/>
<keyword evidence="5" id="KW-1185">Reference proteome</keyword>
<dbReference type="Pfam" id="PF04773">
    <property type="entry name" value="FecR"/>
    <property type="match status" value="1"/>
</dbReference>
<dbReference type="STRING" id="1703345.A3860_05730"/>
<keyword evidence="1" id="KW-1133">Transmembrane helix</keyword>
<dbReference type="RefSeq" id="WP_081151671.1">
    <property type="nucleotide sequence ID" value="NZ_LVYD01000058.1"/>
</dbReference>
<dbReference type="Gene3D" id="2.60.120.1440">
    <property type="match status" value="1"/>
</dbReference>
<dbReference type="PANTHER" id="PTHR30273">
    <property type="entry name" value="PERIPLASMIC SIGNAL SENSOR AND SIGMA FACTOR ACTIVATOR FECR-RELATED"/>
    <property type="match status" value="1"/>
</dbReference>
<accession>A0A1V9FS87</accession>
<dbReference type="InterPro" id="IPR012373">
    <property type="entry name" value="Ferrdict_sens_TM"/>
</dbReference>
<reference evidence="4 5" key="1">
    <citation type="submission" date="2016-03" db="EMBL/GenBank/DDBJ databases">
        <title>Niastella vici sp. nov., isolated from farmland soil.</title>
        <authorList>
            <person name="Chen L."/>
            <person name="Wang D."/>
            <person name="Yang S."/>
            <person name="Wang G."/>
        </authorList>
    </citation>
    <scope>NUCLEOTIDE SEQUENCE [LARGE SCALE GENOMIC DNA]</scope>
    <source>
        <strain evidence="4 5">DJ57</strain>
    </source>
</reference>
<dbReference type="InterPro" id="IPR032508">
    <property type="entry name" value="FecR_C"/>
</dbReference>
<evidence type="ECO:0008006" key="6">
    <source>
        <dbReference type="Google" id="ProtNLM"/>
    </source>
</evidence>
<evidence type="ECO:0000256" key="1">
    <source>
        <dbReference type="SAM" id="Phobius"/>
    </source>
</evidence>
<evidence type="ECO:0000313" key="4">
    <source>
        <dbReference type="EMBL" id="OQP61212.1"/>
    </source>
</evidence>
<keyword evidence="1" id="KW-0472">Membrane</keyword>
<comment type="caution">
    <text evidence="4">The sequence shown here is derived from an EMBL/GenBank/DDBJ whole genome shotgun (WGS) entry which is preliminary data.</text>
</comment>
<gene>
    <name evidence="4" type="ORF">A3860_05730</name>
</gene>
<protein>
    <recommendedName>
        <fullName evidence="6">Iron dicitrate transport regulator FecR</fullName>
    </recommendedName>
</protein>
<evidence type="ECO:0000259" key="2">
    <source>
        <dbReference type="Pfam" id="PF04773"/>
    </source>
</evidence>
<dbReference type="EMBL" id="LVYD01000058">
    <property type="protein sequence ID" value="OQP61212.1"/>
    <property type="molecule type" value="Genomic_DNA"/>
</dbReference>
<evidence type="ECO:0000313" key="5">
    <source>
        <dbReference type="Proteomes" id="UP000192796"/>
    </source>
</evidence>
<dbReference type="OrthoDB" id="629393at2"/>
<feature type="domain" description="FecR protein" evidence="2">
    <location>
        <begin position="181"/>
        <end position="276"/>
    </location>
</feature>
<proteinExistence type="predicted"/>
<name>A0A1V9FS87_9BACT</name>
<feature type="transmembrane region" description="Helical" evidence="1">
    <location>
        <begin position="81"/>
        <end position="100"/>
    </location>
</feature>
<dbReference type="PANTHER" id="PTHR30273:SF2">
    <property type="entry name" value="PROTEIN FECR"/>
    <property type="match status" value="1"/>
</dbReference>